<dbReference type="EMBL" id="SNVI01000002">
    <property type="protein sequence ID" value="TFE40678.1"/>
    <property type="molecule type" value="Genomic_DNA"/>
</dbReference>
<dbReference type="Gene3D" id="2.40.160.10">
    <property type="entry name" value="Porin"/>
    <property type="match status" value="1"/>
</dbReference>
<keyword evidence="10" id="KW-0998">Cell outer membrane</keyword>
<dbReference type="PRINTS" id="PR00184">
    <property type="entry name" value="NEISSPPORIN"/>
</dbReference>
<comment type="subcellular location">
    <subcellularLocation>
        <location evidence="1">Cell outer membrane</location>
        <topology evidence="1">Multi-pass membrane protein</topology>
    </subcellularLocation>
</comment>
<dbReference type="InterPro" id="IPR033900">
    <property type="entry name" value="Gram_neg_porin_domain"/>
</dbReference>
<feature type="domain" description="Porin" evidence="12">
    <location>
        <begin position="7"/>
        <end position="346"/>
    </location>
</feature>
<evidence type="ECO:0000256" key="5">
    <source>
        <dbReference type="ARBA" id="ARBA00022692"/>
    </source>
</evidence>
<keyword evidence="5" id="KW-0812">Transmembrane</keyword>
<dbReference type="AlphaFoldDB" id="A0A4Y8MTG1"/>
<evidence type="ECO:0000256" key="11">
    <source>
        <dbReference type="SAM" id="SignalP"/>
    </source>
</evidence>
<evidence type="ECO:0000256" key="1">
    <source>
        <dbReference type="ARBA" id="ARBA00004571"/>
    </source>
</evidence>
<dbReference type="RefSeq" id="WP_134463025.1">
    <property type="nucleotide sequence ID" value="NZ_JBHMFL010000149.1"/>
</dbReference>
<keyword evidence="8" id="KW-0626">Porin</keyword>
<keyword evidence="3" id="KW-0813">Transport</keyword>
<evidence type="ECO:0000313" key="13">
    <source>
        <dbReference type="EMBL" id="TFE40678.1"/>
    </source>
</evidence>
<evidence type="ECO:0000256" key="9">
    <source>
        <dbReference type="ARBA" id="ARBA00023136"/>
    </source>
</evidence>
<keyword evidence="4" id="KW-1134">Transmembrane beta strand</keyword>
<dbReference type="CDD" id="cd00342">
    <property type="entry name" value="gram_neg_porins"/>
    <property type="match status" value="1"/>
</dbReference>
<dbReference type="PANTHER" id="PTHR34501">
    <property type="entry name" value="PROTEIN YDDL-RELATED"/>
    <property type="match status" value="1"/>
</dbReference>
<name>A0A4Y8MTG1_9BURK</name>
<dbReference type="InterPro" id="IPR001702">
    <property type="entry name" value="Porin_Gram-ve"/>
</dbReference>
<dbReference type="InterPro" id="IPR023614">
    <property type="entry name" value="Porin_dom_sf"/>
</dbReference>
<dbReference type="GO" id="GO:0015288">
    <property type="term" value="F:porin activity"/>
    <property type="evidence" value="ECO:0007669"/>
    <property type="project" value="UniProtKB-KW"/>
</dbReference>
<dbReference type="Proteomes" id="UP000297385">
    <property type="component" value="Unassembled WGS sequence"/>
</dbReference>
<organism evidence="13 14">
    <name type="scientific">Paraburkholderia dipogonis</name>
    <dbReference type="NCBI Taxonomy" id="1211383"/>
    <lineage>
        <taxon>Bacteria</taxon>
        <taxon>Pseudomonadati</taxon>
        <taxon>Pseudomonadota</taxon>
        <taxon>Betaproteobacteria</taxon>
        <taxon>Burkholderiales</taxon>
        <taxon>Burkholderiaceae</taxon>
        <taxon>Paraburkholderia</taxon>
    </lineage>
</organism>
<gene>
    <name evidence="13" type="ORF">E2553_28585</name>
</gene>
<dbReference type="SUPFAM" id="SSF56935">
    <property type="entry name" value="Porins"/>
    <property type="match status" value="1"/>
</dbReference>
<accession>A0A4Y8MTG1</accession>
<feature type="chain" id="PRO_5021324124" evidence="11">
    <location>
        <begin position="21"/>
        <end position="389"/>
    </location>
</feature>
<comment type="caution">
    <text evidence="13">The sequence shown here is derived from an EMBL/GenBank/DDBJ whole genome shotgun (WGS) entry which is preliminary data.</text>
</comment>
<dbReference type="PRINTS" id="PR00182">
    <property type="entry name" value="ECOLNEIPORIN"/>
</dbReference>
<evidence type="ECO:0000256" key="10">
    <source>
        <dbReference type="ARBA" id="ARBA00023237"/>
    </source>
</evidence>
<proteinExistence type="predicted"/>
<evidence type="ECO:0000256" key="8">
    <source>
        <dbReference type="ARBA" id="ARBA00023114"/>
    </source>
</evidence>
<protein>
    <submittedName>
        <fullName evidence="13">Porin</fullName>
    </submittedName>
</protein>
<evidence type="ECO:0000313" key="14">
    <source>
        <dbReference type="Proteomes" id="UP000297385"/>
    </source>
</evidence>
<dbReference type="InterPro" id="IPR050298">
    <property type="entry name" value="Gram-neg_bact_OMP"/>
</dbReference>
<evidence type="ECO:0000259" key="12">
    <source>
        <dbReference type="Pfam" id="PF13609"/>
    </source>
</evidence>
<sequence>MKKSLFALSILGTFAATVHAQSSVTLYGIVDEGVMINTNAKNVVNGKNVGGRQFSVDSNAGTQGSRWGIRGAEDLGGGLKAIFVLESGINVSTGAFGQGGTAFGRQAYVGLASSSFGSVTLGRQYDSINDYVGNYGYAAAYGGSTTEHPGDLDNVNHTFRANSTIKYASPNFNGLTFGGTVSLGGVAGEISQSSGYSLGANYGHGPFGIAVAYELFKNPSALGSILNSNASAATFNSLNSGYLGTRPANSLQIITTGGSYDFGPAKVGAVYSNTKYMNIGAFGGATATFNSYELNALYRFTPAFSVSGEYNYTKGNAVRGDLGDQKYNQFSLLLDYALSKRTDVYLLGTFQTASGTSSTGAAAVADIGGLGDSSNNHQAVARVAIHHKF</sequence>
<dbReference type="PANTHER" id="PTHR34501:SF9">
    <property type="entry name" value="MAJOR OUTER MEMBRANE PROTEIN P.IA"/>
    <property type="match status" value="1"/>
</dbReference>
<dbReference type="GO" id="GO:0046930">
    <property type="term" value="C:pore complex"/>
    <property type="evidence" value="ECO:0007669"/>
    <property type="project" value="UniProtKB-KW"/>
</dbReference>
<evidence type="ECO:0000256" key="6">
    <source>
        <dbReference type="ARBA" id="ARBA00022729"/>
    </source>
</evidence>
<evidence type="ECO:0000256" key="3">
    <source>
        <dbReference type="ARBA" id="ARBA00022448"/>
    </source>
</evidence>
<dbReference type="GO" id="GO:0009279">
    <property type="term" value="C:cell outer membrane"/>
    <property type="evidence" value="ECO:0007669"/>
    <property type="project" value="UniProtKB-SubCell"/>
</dbReference>
<keyword evidence="7" id="KW-0406">Ion transport</keyword>
<comment type="subunit">
    <text evidence="2">Homotrimer.</text>
</comment>
<evidence type="ECO:0000256" key="2">
    <source>
        <dbReference type="ARBA" id="ARBA00011233"/>
    </source>
</evidence>
<evidence type="ECO:0000256" key="7">
    <source>
        <dbReference type="ARBA" id="ARBA00023065"/>
    </source>
</evidence>
<feature type="signal peptide" evidence="11">
    <location>
        <begin position="1"/>
        <end position="20"/>
    </location>
</feature>
<keyword evidence="9" id="KW-0472">Membrane</keyword>
<dbReference type="GeneID" id="97306922"/>
<dbReference type="GO" id="GO:0034220">
    <property type="term" value="P:monoatomic ion transmembrane transport"/>
    <property type="evidence" value="ECO:0007669"/>
    <property type="project" value="InterPro"/>
</dbReference>
<reference evidence="13 14" key="1">
    <citation type="submission" date="2019-03" db="EMBL/GenBank/DDBJ databases">
        <title>Complete Genome Sequence of Paraburkholderia dipogonis ICMP 19430T, a Nitrogen-fixing Symbiont of the South African Invasive Legume Dipogon lignosus in New Zealand.</title>
        <authorList>
            <person name="De Meyer S.E."/>
        </authorList>
    </citation>
    <scope>NUCLEOTIDE SEQUENCE [LARGE SCALE GENOMIC DNA]</scope>
    <source>
        <strain evidence="13 14">ICMP 19430</strain>
    </source>
</reference>
<dbReference type="InterPro" id="IPR002299">
    <property type="entry name" value="Porin_Neis"/>
</dbReference>
<evidence type="ECO:0000256" key="4">
    <source>
        <dbReference type="ARBA" id="ARBA00022452"/>
    </source>
</evidence>
<dbReference type="Pfam" id="PF13609">
    <property type="entry name" value="Porin_4"/>
    <property type="match status" value="1"/>
</dbReference>
<keyword evidence="6 11" id="KW-0732">Signal</keyword>